<evidence type="ECO:0000259" key="16">
    <source>
        <dbReference type="PROSITE" id="PS52012"/>
    </source>
</evidence>
<comment type="caution">
    <text evidence="13">Lacks conserved residue(s) required for the propagation of feature annotation.</text>
</comment>
<dbReference type="GO" id="GO:0098552">
    <property type="term" value="C:side of membrane"/>
    <property type="evidence" value="ECO:0007669"/>
    <property type="project" value="UniProtKB-KW"/>
</dbReference>
<dbReference type="Pfam" id="PF05730">
    <property type="entry name" value="CFEM"/>
    <property type="match status" value="1"/>
</dbReference>
<dbReference type="InterPro" id="IPR008427">
    <property type="entry name" value="Extracellular_membr_CFEM_dom"/>
</dbReference>
<dbReference type="GO" id="GO:0046872">
    <property type="term" value="F:metal ion binding"/>
    <property type="evidence" value="ECO:0007669"/>
    <property type="project" value="UniProtKB-UniRule"/>
</dbReference>
<feature type="domain" description="CFEM" evidence="16">
    <location>
        <begin position="2"/>
        <end position="123"/>
    </location>
</feature>
<dbReference type="GO" id="GO:0005576">
    <property type="term" value="C:extracellular region"/>
    <property type="evidence" value="ECO:0007669"/>
    <property type="project" value="UniProtKB-SubCell"/>
</dbReference>
<keyword evidence="13" id="KW-0349">Heme</keyword>
<comment type="subcellular location">
    <subcellularLocation>
        <location evidence="2">Membrane</location>
        <topology evidence="2">Lipid-anchor</topology>
        <topology evidence="2">GPI-anchor</topology>
    </subcellularLocation>
    <subcellularLocation>
        <location evidence="1">Membrane</location>
        <topology evidence="1">Single-pass membrane protein</topology>
    </subcellularLocation>
    <subcellularLocation>
        <location evidence="3">Secreted</location>
    </subcellularLocation>
</comment>
<dbReference type="PROSITE" id="PS52012">
    <property type="entry name" value="CFEM"/>
    <property type="match status" value="1"/>
</dbReference>
<evidence type="ECO:0000256" key="11">
    <source>
        <dbReference type="ARBA" id="ARBA00023157"/>
    </source>
</evidence>
<evidence type="ECO:0000256" key="5">
    <source>
        <dbReference type="ARBA" id="ARBA00022525"/>
    </source>
</evidence>
<evidence type="ECO:0000256" key="1">
    <source>
        <dbReference type="ARBA" id="ARBA00004167"/>
    </source>
</evidence>
<feature type="transmembrane region" description="Helical" evidence="15">
    <location>
        <begin position="187"/>
        <end position="211"/>
    </location>
</feature>
<feature type="region of interest" description="Disordered" evidence="14">
    <location>
        <begin position="324"/>
        <end position="344"/>
    </location>
</feature>
<keyword evidence="5" id="KW-0964">Secreted</keyword>
<feature type="compositionally biased region" description="Polar residues" evidence="14">
    <location>
        <begin position="273"/>
        <end position="286"/>
    </location>
</feature>
<dbReference type="HOGENOM" id="CLU_359006_0_0_1"/>
<dbReference type="GO" id="GO:0071944">
    <property type="term" value="C:cell periphery"/>
    <property type="evidence" value="ECO:0007669"/>
    <property type="project" value="UniProtKB-ARBA"/>
</dbReference>
<name>A0A074XG06_AURPU</name>
<keyword evidence="12" id="KW-0449">Lipoprotein</keyword>
<sequence length="646" mass="70187">MAPQFVQPHALYQRDTVALPAKLLQTIPTCAQECVSSAVVSSFVPQKCKSTTDGACLCSNYSTSGFTFGEVVLGCVYSSCSAGVRNASEHDAFNVCSTYTKTVTATHSVLTLLTTGAAAPSTSSSPTSKSSPQATGVSTIPTTLTTQASSTSITSTSTVPTSSSGASTEVSSTPTGPPQILTTGQTVGISVASIAIAALLFGLCFFCCCCARRRKKEKKNKKSGTPTRKWFKSSHRLDFQDQSSPTGSRFPSKNTTRPATSSPEGPVRPPRSYQASPNRSPRSSFDSFAKSPETITQRRFRPSLRPQLEWWRETSRPDIRQVPHGLKSHRASIASPSRSETRSSRLPTPIANITINLKKASKQLRPDSAATRWTVFEEDCKTPGHKKTLPAPPYPPRPLFLAPIHPPPGPSFADRYTISPEEMTESGLMLQIPRKPVRHDEISAQNGITLVTGISGHENLPMPPSSAASYLPAYYTSSDSRTPVAPKSSPHDHERFSQPHFAPMPLMPRAVRNSWASATTFESVDPDETTPENEVDKQLSPVSYPKVPRPSNQAIPRSSPSTISSRKVTLAAKRRGEDLSLDLGRGLRIANIREAPESPLRKYENRNKRGNDQTPQMGLKSPLWEPKLTPSRRGDDLYLSVEVKGR</sequence>
<gene>
    <name evidence="17" type="ORF">M438DRAFT_374556</name>
</gene>
<keyword evidence="8" id="KW-0732">Signal</keyword>
<comment type="similarity">
    <text evidence="4">Belongs to the RBT5 family.</text>
</comment>
<dbReference type="PANTHER" id="PTHR15549:SF26">
    <property type="entry name" value="AXIAL BUDDING PATTERN PROTEIN 2-RELATED"/>
    <property type="match status" value="1"/>
</dbReference>
<feature type="compositionally biased region" description="Basic and acidic residues" evidence="14">
    <location>
        <begin position="594"/>
        <end position="611"/>
    </location>
</feature>
<keyword evidence="18" id="KW-1185">Reference proteome</keyword>
<evidence type="ECO:0000256" key="2">
    <source>
        <dbReference type="ARBA" id="ARBA00004589"/>
    </source>
</evidence>
<dbReference type="AlphaFoldDB" id="A0A074XG06"/>
<evidence type="ECO:0000256" key="14">
    <source>
        <dbReference type="SAM" id="MobiDB-lite"/>
    </source>
</evidence>
<feature type="region of interest" description="Disordered" evidence="14">
    <location>
        <begin position="118"/>
        <end position="178"/>
    </location>
</feature>
<dbReference type="STRING" id="1043002.A0A074XG06"/>
<feature type="region of interest" description="Disordered" evidence="14">
    <location>
        <begin position="522"/>
        <end position="566"/>
    </location>
</feature>
<feature type="region of interest" description="Disordered" evidence="14">
    <location>
        <begin position="594"/>
        <end position="636"/>
    </location>
</feature>
<dbReference type="InterPro" id="IPR051694">
    <property type="entry name" value="Immunoregulatory_rcpt-like"/>
</dbReference>
<dbReference type="PANTHER" id="PTHR15549">
    <property type="entry name" value="PAIRED IMMUNOGLOBULIN-LIKE TYPE 2 RECEPTOR"/>
    <property type="match status" value="1"/>
</dbReference>
<reference evidence="17 18" key="1">
    <citation type="journal article" date="2014" name="BMC Genomics">
        <title>Genome sequencing of four Aureobasidium pullulans varieties: biotechnological potential, stress tolerance, and description of new species.</title>
        <authorList>
            <person name="Gostin Ar C."/>
            <person name="Ohm R.A."/>
            <person name="Kogej T."/>
            <person name="Sonjak S."/>
            <person name="Turk M."/>
            <person name="Zajc J."/>
            <person name="Zalar P."/>
            <person name="Grube M."/>
            <person name="Sun H."/>
            <person name="Han J."/>
            <person name="Sharma A."/>
            <person name="Chiniquy J."/>
            <person name="Ngan C.Y."/>
            <person name="Lipzen A."/>
            <person name="Barry K."/>
            <person name="Grigoriev I.V."/>
            <person name="Gunde-Cimerman N."/>
        </authorList>
    </citation>
    <scope>NUCLEOTIDE SEQUENCE [LARGE SCALE GENOMIC DNA]</scope>
    <source>
        <strain evidence="17 18">EXF-150</strain>
    </source>
</reference>
<feature type="compositionally biased region" description="Low complexity" evidence="14">
    <location>
        <begin position="118"/>
        <end position="173"/>
    </location>
</feature>
<dbReference type="EMBL" id="KL584982">
    <property type="protein sequence ID" value="KEQ84450.1"/>
    <property type="molecule type" value="Genomic_DNA"/>
</dbReference>
<keyword evidence="6" id="KW-0325">Glycoprotein</keyword>
<keyword evidence="13" id="KW-0408">Iron</keyword>
<evidence type="ECO:0000256" key="10">
    <source>
        <dbReference type="ARBA" id="ARBA00023136"/>
    </source>
</evidence>
<evidence type="ECO:0000256" key="3">
    <source>
        <dbReference type="ARBA" id="ARBA00004613"/>
    </source>
</evidence>
<keyword evidence="7 15" id="KW-0812">Transmembrane</keyword>
<dbReference type="OrthoDB" id="3946741at2759"/>
<feature type="region of interest" description="Disordered" evidence="14">
    <location>
        <begin position="217"/>
        <end position="301"/>
    </location>
</feature>
<feature type="region of interest" description="Disordered" evidence="14">
    <location>
        <begin position="476"/>
        <end position="505"/>
    </location>
</feature>
<evidence type="ECO:0000256" key="6">
    <source>
        <dbReference type="ARBA" id="ARBA00022622"/>
    </source>
</evidence>
<evidence type="ECO:0000256" key="4">
    <source>
        <dbReference type="ARBA" id="ARBA00010031"/>
    </source>
</evidence>
<feature type="compositionally biased region" description="Acidic residues" evidence="14">
    <location>
        <begin position="524"/>
        <end position="533"/>
    </location>
</feature>
<protein>
    <recommendedName>
        <fullName evidence="16">CFEM domain-containing protein</fullName>
    </recommendedName>
</protein>
<evidence type="ECO:0000256" key="7">
    <source>
        <dbReference type="ARBA" id="ARBA00022692"/>
    </source>
</evidence>
<keyword evidence="10 15" id="KW-0472">Membrane</keyword>
<feature type="binding site" description="axial binding residue" evidence="13">
    <location>
        <position position="53"/>
    </location>
    <ligand>
        <name>heme</name>
        <dbReference type="ChEBI" id="CHEBI:30413"/>
    </ligand>
    <ligandPart>
        <name>Fe</name>
        <dbReference type="ChEBI" id="CHEBI:18248"/>
    </ligandPart>
</feature>
<keyword evidence="9 15" id="KW-1133">Transmembrane helix</keyword>
<dbReference type="Proteomes" id="UP000030706">
    <property type="component" value="Unassembled WGS sequence"/>
</dbReference>
<evidence type="ECO:0000313" key="18">
    <source>
        <dbReference type="Proteomes" id="UP000030706"/>
    </source>
</evidence>
<evidence type="ECO:0000313" key="17">
    <source>
        <dbReference type="EMBL" id="KEQ84450.1"/>
    </source>
</evidence>
<keyword evidence="11" id="KW-1015">Disulfide bond</keyword>
<dbReference type="GeneID" id="40750816"/>
<evidence type="ECO:0000256" key="9">
    <source>
        <dbReference type="ARBA" id="ARBA00022989"/>
    </source>
</evidence>
<evidence type="ECO:0000256" key="8">
    <source>
        <dbReference type="ARBA" id="ARBA00022729"/>
    </source>
</evidence>
<feature type="compositionally biased region" description="Low complexity" evidence="14">
    <location>
        <begin position="555"/>
        <end position="566"/>
    </location>
</feature>
<dbReference type="RefSeq" id="XP_029760637.1">
    <property type="nucleotide sequence ID" value="XM_029908510.1"/>
</dbReference>
<accession>A0A074XG06</accession>
<organism evidence="17 18">
    <name type="scientific">Aureobasidium pullulans EXF-150</name>
    <dbReference type="NCBI Taxonomy" id="1043002"/>
    <lineage>
        <taxon>Eukaryota</taxon>
        <taxon>Fungi</taxon>
        <taxon>Dikarya</taxon>
        <taxon>Ascomycota</taxon>
        <taxon>Pezizomycotina</taxon>
        <taxon>Dothideomycetes</taxon>
        <taxon>Dothideomycetidae</taxon>
        <taxon>Dothideales</taxon>
        <taxon>Saccotheciaceae</taxon>
        <taxon>Aureobasidium</taxon>
    </lineage>
</organism>
<feature type="compositionally biased region" description="Polar residues" evidence="14">
    <location>
        <begin position="240"/>
        <end position="263"/>
    </location>
</feature>
<evidence type="ECO:0000256" key="13">
    <source>
        <dbReference type="PROSITE-ProRule" id="PRU01356"/>
    </source>
</evidence>
<proteinExistence type="inferred from homology"/>
<evidence type="ECO:0000256" key="15">
    <source>
        <dbReference type="SAM" id="Phobius"/>
    </source>
</evidence>
<keyword evidence="6" id="KW-0336">GPI-anchor</keyword>
<evidence type="ECO:0000256" key="12">
    <source>
        <dbReference type="ARBA" id="ARBA00023288"/>
    </source>
</evidence>
<keyword evidence="13" id="KW-0479">Metal-binding</keyword>